<gene>
    <name evidence="1" type="ORF">CH360_15765</name>
    <name evidence="2" type="ORF">CH373_17305</name>
</gene>
<reference evidence="3 4" key="1">
    <citation type="submission" date="2017-07" db="EMBL/GenBank/DDBJ databases">
        <title>Leptospira spp. isolated from tropical soils.</title>
        <authorList>
            <person name="Thibeaux R."/>
            <person name="Iraola G."/>
            <person name="Ferres I."/>
            <person name="Bierque E."/>
            <person name="Girault D."/>
            <person name="Soupe-Gilbert M.-E."/>
            <person name="Picardeau M."/>
            <person name="Goarant C."/>
        </authorList>
    </citation>
    <scope>NUCLEOTIDE SEQUENCE [LARGE SCALE GENOMIC DNA]</scope>
    <source>
        <strain evidence="2 4">FH1-B-B1</strain>
        <strain evidence="1 3">FH1-B-C1</strain>
    </source>
</reference>
<evidence type="ECO:0000313" key="3">
    <source>
        <dbReference type="Proteomes" id="UP000231962"/>
    </source>
</evidence>
<evidence type="ECO:0000313" key="4">
    <source>
        <dbReference type="Proteomes" id="UP000231990"/>
    </source>
</evidence>
<dbReference type="EMBL" id="NPDZ01000017">
    <property type="protein sequence ID" value="PJZ71878.1"/>
    <property type="molecule type" value="Genomic_DNA"/>
</dbReference>
<dbReference type="RefSeq" id="WP_100715014.1">
    <property type="nucleotide sequence ID" value="NZ_NPDY01000020.1"/>
</dbReference>
<name>A0A2M9ZIJ0_9LEPT</name>
<accession>A0A2M9ZIJ0</accession>
<keyword evidence="3" id="KW-1185">Reference proteome</keyword>
<proteinExistence type="predicted"/>
<comment type="caution">
    <text evidence="2">The sequence shown here is derived from an EMBL/GenBank/DDBJ whole genome shotgun (WGS) entry which is preliminary data.</text>
</comment>
<dbReference type="AlphaFoldDB" id="A0A2M9ZIJ0"/>
<protein>
    <submittedName>
        <fullName evidence="2">Uncharacterized protein</fullName>
    </submittedName>
</protein>
<organism evidence="2 4">
    <name type="scientific">Leptospira perolatii</name>
    <dbReference type="NCBI Taxonomy" id="2023191"/>
    <lineage>
        <taxon>Bacteria</taxon>
        <taxon>Pseudomonadati</taxon>
        <taxon>Spirochaetota</taxon>
        <taxon>Spirochaetia</taxon>
        <taxon>Leptospirales</taxon>
        <taxon>Leptospiraceae</taxon>
        <taxon>Leptospira</taxon>
    </lineage>
</organism>
<evidence type="ECO:0000313" key="2">
    <source>
        <dbReference type="EMBL" id="PJZ71878.1"/>
    </source>
</evidence>
<dbReference type="Proteomes" id="UP000231990">
    <property type="component" value="Unassembled WGS sequence"/>
</dbReference>
<dbReference type="EMBL" id="NPDY01000020">
    <property type="protein sequence ID" value="PJZ68548.1"/>
    <property type="molecule type" value="Genomic_DNA"/>
</dbReference>
<sequence length="229" mass="26127">MKFEKGTEKSPTGNLIVYCNVVGENPLYPGGKIIASNVVVSFLRIGENFPVVTFPPVSLDSYEDLKRIISDNYDKYDVVKIKDFEMPSGQEDSSSYIKERMDHFENVVIRYVELCKNREGNPQSTSYKEPEGVRDYLDALANLSLKVRRSSGIAREASLLHMERLVENFSVKHPEFDLHNFRKALEVPGQTGEELVGLYLQKFNAISYERYEDASSLNKRIQEIESVSP</sequence>
<dbReference type="Proteomes" id="UP000231962">
    <property type="component" value="Unassembled WGS sequence"/>
</dbReference>
<evidence type="ECO:0000313" key="1">
    <source>
        <dbReference type="EMBL" id="PJZ68548.1"/>
    </source>
</evidence>
<dbReference type="OrthoDB" id="334224at2"/>